<feature type="domain" description="RNA polymerase sigma-70 region 2" evidence="5">
    <location>
        <begin position="36"/>
        <end position="103"/>
    </location>
</feature>
<dbReference type="Pfam" id="PF08281">
    <property type="entry name" value="Sigma70_r4_2"/>
    <property type="match status" value="1"/>
</dbReference>
<dbReference type="Proteomes" id="UP000198964">
    <property type="component" value="Unassembled WGS sequence"/>
</dbReference>
<evidence type="ECO:0000313" key="7">
    <source>
        <dbReference type="EMBL" id="SFE57337.1"/>
    </source>
</evidence>
<evidence type="ECO:0000256" key="2">
    <source>
        <dbReference type="ARBA" id="ARBA00023015"/>
    </source>
</evidence>
<reference evidence="7 8" key="1">
    <citation type="submission" date="2016-10" db="EMBL/GenBank/DDBJ databases">
        <authorList>
            <person name="de Groot N.N."/>
        </authorList>
    </citation>
    <scope>NUCLEOTIDE SEQUENCE [LARGE SCALE GENOMIC DNA]</scope>
    <source>
        <strain evidence="7 8">CGMCC 1.9156</strain>
    </source>
</reference>
<dbReference type="EMBL" id="FONW01000001">
    <property type="protein sequence ID" value="SFE57337.1"/>
    <property type="molecule type" value="Genomic_DNA"/>
</dbReference>
<dbReference type="AlphaFoldDB" id="A0A1I2BMZ1"/>
<comment type="similarity">
    <text evidence="1">Belongs to the sigma-70 factor family. ECF subfamily.</text>
</comment>
<dbReference type="NCBIfam" id="TIGR02985">
    <property type="entry name" value="Sig70_bacteroi1"/>
    <property type="match status" value="1"/>
</dbReference>
<keyword evidence="2" id="KW-0805">Transcription regulation</keyword>
<protein>
    <submittedName>
        <fullName evidence="7">RNA polymerase sigma-70 factor, ECF subfamily</fullName>
    </submittedName>
</protein>
<dbReference type="PANTHER" id="PTHR43133:SF46">
    <property type="entry name" value="RNA POLYMERASE SIGMA-70 FACTOR ECF SUBFAMILY"/>
    <property type="match status" value="1"/>
</dbReference>
<dbReference type="SUPFAM" id="SSF88659">
    <property type="entry name" value="Sigma3 and sigma4 domains of RNA polymerase sigma factors"/>
    <property type="match status" value="1"/>
</dbReference>
<dbReference type="STRING" id="655355.SAMN05216283_101458"/>
<sequence>MIVRSEALRKDKHISLSEKELLVKLNRGDVEAFNRLFRSFYKPLYFYVFRITGESEASKDILQDVFSQLWKERNNLPIRYSLNGYLYRMARNKSLNYIQQKKREDLRNKDYRNALLHSIDSENQADRKELLRLVDQQVSEFPSRQKQVFLLSRQQGLTHREIAEHLNLSLKTVESLIYRSLRRLKNNLKNFF</sequence>
<organism evidence="7 8">
    <name type="scientific">Sunxiuqinia elliptica</name>
    <dbReference type="NCBI Taxonomy" id="655355"/>
    <lineage>
        <taxon>Bacteria</taxon>
        <taxon>Pseudomonadati</taxon>
        <taxon>Bacteroidota</taxon>
        <taxon>Bacteroidia</taxon>
        <taxon>Marinilabiliales</taxon>
        <taxon>Prolixibacteraceae</taxon>
        <taxon>Sunxiuqinia</taxon>
    </lineage>
</organism>
<dbReference type="PANTHER" id="PTHR43133">
    <property type="entry name" value="RNA POLYMERASE ECF-TYPE SIGMA FACTO"/>
    <property type="match status" value="1"/>
</dbReference>
<dbReference type="GO" id="GO:0016987">
    <property type="term" value="F:sigma factor activity"/>
    <property type="evidence" value="ECO:0007669"/>
    <property type="project" value="UniProtKB-KW"/>
</dbReference>
<gene>
    <name evidence="7" type="ORF">SAMN05216283_101458</name>
</gene>
<keyword evidence="4" id="KW-0804">Transcription</keyword>
<dbReference type="InterPro" id="IPR014284">
    <property type="entry name" value="RNA_pol_sigma-70_dom"/>
</dbReference>
<dbReference type="InterPro" id="IPR013249">
    <property type="entry name" value="RNA_pol_sigma70_r4_t2"/>
</dbReference>
<evidence type="ECO:0000259" key="6">
    <source>
        <dbReference type="Pfam" id="PF08281"/>
    </source>
</evidence>
<accession>A0A1I2BMZ1</accession>
<dbReference type="InterPro" id="IPR039425">
    <property type="entry name" value="RNA_pol_sigma-70-like"/>
</dbReference>
<dbReference type="SUPFAM" id="SSF88946">
    <property type="entry name" value="Sigma2 domain of RNA polymerase sigma factors"/>
    <property type="match status" value="1"/>
</dbReference>
<dbReference type="InterPro" id="IPR014327">
    <property type="entry name" value="RNA_pol_sigma70_bacteroid"/>
</dbReference>
<dbReference type="CDD" id="cd06171">
    <property type="entry name" value="Sigma70_r4"/>
    <property type="match status" value="1"/>
</dbReference>
<evidence type="ECO:0000313" key="8">
    <source>
        <dbReference type="Proteomes" id="UP000198964"/>
    </source>
</evidence>
<feature type="domain" description="RNA polymerase sigma factor 70 region 4 type 2" evidence="6">
    <location>
        <begin position="132"/>
        <end position="184"/>
    </location>
</feature>
<keyword evidence="8" id="KW-1185">Reference proteome</keyword>
<dbReference type="GO" id="GO:0003677">
    <property type="term" value="F:DNA binding"/>
    <property type="evidence" value="ECO:0007669"/>
    <property type="project" value="InterPro"/>
</dbReference>
<dbReference type="Gene3D" id="1.10.10.10">
    <property type="entry name" value="Winged helix-like DNA-binding domain superfamily/Winged helix DNA-binding domain"/>
    <property type="match status" value="1"/>
</dbReference>
<dbReference type="Gene3D" id="1.10.1740.10">
    <property type="match status" value="1"/>
</dbReference>
<proteinExistence type="inferred from homology"/>
<evidence type="ECO:0000256" key="3">
    <source>
        <dbReference type="ARBA" id="ARBA00023082"/>
    </source>
</evidence>
<name>A0A1I2BMZ1_9BACT</name>
<dbReference type="InterPro" id="IPR036388">
    <property type="entry name" value="WH-like_DNA-bd_sf"/>
</dbReference>
<dbReference type="NCBIfam" id="TIGR02937">
    <property type="entry name" value="sigma70-ECF"/>
    <property type="match status" value="1"/>
</dbReference>
<evidence type="ECO:0000259" key="5">
    <source>
        <dbReference type="Pfam" id="PF04542"/>
    </source>
</evidence>
<evidence type="ECO:0000256" key="4">
    <source>
        <dbReference type="ARBA" id="ARBA00023163"/>
    </source>
</evidence>
<keyword evidence="3" id="KW-0731">Sigma factor</keyword>
<dbReference type="InterPro" id="IPR013325">
    <property type="entry name" value="RNA_pol_sigma_r2"/>
</dbReference>
<dbReference type="Pfam" id="PF04542">
    <property type="entry name" value="Sigma70_r2"/>
    <property type="match status" value="1"/>
</dbReference>
<dbReference type="GO" id="GO:0006352">
    <property type="term" value="P:DNA-templated transcription initiation"/>
    <property type="evidence" value="ECO:0007669"/>
    <property type="project" value="InterPro"/>
</dbReference>
<dbReference type="InterPro" id="IPR007627">
    <property type="entry name" value="RNA_pol_sigma70_r2"/>
</dbReference>
<dbReference type="InterPro" id="IPR013324">
    <property type="entry name" value="RNA_pol_sigma_r3/r4-like"/>
</dbReference>
<evidence type="ECO:0000256" key="1">
    <source>
        <dbReference type="ARBA" id="ARBA00010641"/>
    </source>
</evidence>